<gene>
    <name evidence="1" type="ordered locus">Pnap_0137</name>
</gene>
<dbReference type="Proteomes" id="UP000000644">
    <property type="component" value="Chromosome"/>
</dbReference>
<dbReference type="Pfam" id="PF02962">
    <property type="entry name" value="CHMI"/>
    <property type="match status" value="1"/>
</dbReference>
<keyword evidence="1" id="KW-0413">Isomerase</keyword>
<evidence type="ECO:0000313" key="1">
    <source>
        <dbReference type="EMBL" id="ABM35462.1"/>
    </source>
</evidence>
<dbReference type="Gene3D" id="3.30.429.10">
    <property type="entry name" value="Macrophage Migration Inhibitory Factor"/>
    <property type="match status" value="1"/>
</dbReference>
<accession>A1VII4</accession>
<proteinExistence type="predicted"/>
<reference evidence="2" key="1">
    <citation type="journal article" date="2009" name="Environ. Microbiol.">
        <title>The genome of Polaromonas naphthalenivorans strain CJ2, isolated from coal tar-contaminated sediment, reveals physiological and metabolic versatility and evolution through extensive horizontal gene transfer.</title>
        <authorList>
            <person name="Yagi J.M."/>
            <person name="Sims D."/>
            <person name="Brettin T."/>
            <person name="Bruce D."/>
            <person name="Madsen E.L."/>
        </authorList>
    </citation>
    <scope>NUCLEOTIDE SEQUENCE [LARGE SCALE GENOMIC DNA]</scope>
    <source>
        <strain evidence="2">CJ2</strain>
    </source>
</reference>
<dbReference type="PANTHER" id="PTHR37950">
    <property type="entry name" value="4-HYDROXYPHENYLACETATE CATABOLISM PROTEIN"/>
    <property type="match status" value="1"/>
</dbReference>
<dbReference type="eggNOG" id="COG3232">
    <property type="taxonomic scope" value="Bacteria"/>
</dbReference>
<protein>
    <submittedName>
        <fullName evidence="1">5-carboxymethyl-2-hydroxymuconate isomerase</fullName>
    </submittedName>
</protein>
<dbReference type="SUPFAM" id="SSF55331">
    <property type="entry name" value="Tautomerase/MIF"/>
    <property type="match status" value="1"/>
</dbReference>
<dbReference type="PANTHER" id="PTHR37950:SF1">
    <property type="entry name" value="4-HYDROXYPHENYLACETATE CATABOLISM PROTEIN"/>
    <property type="match status" value="1"/>
</dbReference>
<sequence>MHLPTPGFLTGIFMPHLNIEYTANLEASADMGALCTTLAATLVALRHDDGSALFPVAGTRVMAWPAPHFAVADGQPGRAFIYLNLRITPGRNAAMIQRAGDAVLASAKAHLAQVFSEHAVGLTLQIDEGAPVYEGKHNNLASHLA</sequence>
<dbReference type="HOGENOM" id="CLU_139188_1_0_4"/>
<dbReference type="CDD" id="cd00580">
    <property type="entry name" value="CHMI"/>
    <property type="match status" value="1"/>
</dbReference>
<dbReference type="AlphaFoldDB" id="A1VII4"/>
<evidence type="ECO:0000313" key="2">
    <source>
        <dbReference type="Proteomes" id="UP000000644"/>
    </source>
</evidence>
<dbReference type="InterPro" id="IPR004220">
    <property type="entry name" value="5-COMe_2-OHmuconate_Isoase"/>
</dbReference>
<dbReference type="STRING" id="365044.Pnap_0137"/>
<dbReference type="KEGG" id="pna:Pnap_0137"/>
<dbReference type="InterPro" id="IPR014347">
    <property type="entry name" value="Tautomerase/MIF_sf"/>
</dbReference>
<dbReference type="GO" id="GO:0008704">
    <property type="term" value="F:5-carboxymethyl-2-hydroxymuconate delta-isomerase activity"/>
    <property type="evidence" value="ECO:0007669"/>
    <property type="project" value="InterPro"/>
</dbReference>
<organism evidence="1 2">
    <name type="scientific">Polaromonas naphthalenivorans (strain CJ2)</name>
    <dbReference type="NCBI Taxonomy" id="365044"/>
    <lineage>
        <taxon>Bacteria</taxon>
        <taxon>Pseudomonadati</taxon>
        <taxon>Pseudomonadota</taxon>
        <taxon>Betaproteobacteria</taxon>
        <taxon>Burkholderiales</taxon>
        <taxon>Comamonadaceae</taxon>
        <taxon>Polaromonas</taxon>
    </lineage>
</organism>
<dbReference type="EMBL" id="CP000529">
    <property type="protein sequence ID" value="ABM35462.1"/>
    <property type="molecule type" value="Genomic_DNA"/>
</dbReference>
<keyword evidence="2" id="KW-1185">Reference proteome</keyword>
<name>A1VII4_POLNA</name>